<gene>
    <name evidence="2" type="ORF">PXEA_LOCUS21129</name>
</gene>
<organism evidence="2 3">
    <name type="scientific">Protopolystoma xenopodis</name>
    <dbReference type="NCBI Taxonomy" id="117903"/>
    <lineage>
        <taxon>Eukaryota</taxon>
        <taxon>Metazoa</taxon>
        <taxon>Spiralia</taxon>
        <taxon>Lophotrochozoa</taxon>
        <taxon>Platyhelminthes</taxon>
        <taxon>Monogenea</taxon>
        <taxon>Polyopisthocotylea</taxon>
        <taxon>Polystomatidea</taxon>
        <taxon>Polystomatidae</taxon>
        <taxon>Protopolystoma</taxon>
    </lineage>
</organism>
<name>A0A448X4A3_9PLAT</name>
<sequence length="127" mass="14091">MQRRSANFAVSVVSSSRNPQHTYCLSLPRTKPSTQPHRPRHHLSSGGRWEGSTKKPSLLVEIMPANRVQAVERQATDWPETAASKAAPSAEMEKGKADEWCSGMVCAQRPVTARWSMGQSRSTTKCR</sequence>
<feature type="region of interest" description="Disordered" evidence="1">
    <location>
        <begin position="74"/>
        <end position="94"/>
    </location>
</feature>
<keyword evidence="3" id="KW-1185">Reference proteome</keyword>
<dbReference type="AlphaFoldDB" id="A0A448X4A3"/>
<evidence type="ECO:0000313" key="3">
    <source>
        <dbReference type="Proteomes" id="UP000784294"/>
    </source>
</evidence>
<feature type="region of interest" description="Disordered" evidence="1">
    <location>
        <begin position="27"/>
        <end position="54"/>
    </location>
</feature>
<dbReference type="EMBL" id="CAAALY010089077">
    <property type="protein sequence ID" value="VEL27689.1"/>
    <property type="molecule type" value="Genomic_DNA"/>
</dbReference>
<proteinExistence type="predicted"/>
<evidence type="ECO:0000313" key="2">
    <source>
        <dbReference type="EMBL" id="VEL27689.1"/>
    </source>
</evidence>
<reference evidence="2" key="1">
    <citation type="submission" date="2018-11" db="EMBL/GenBank/DDBJ databases">
        <authorList>
            <consortium name="Pathogen Informatics"/>
        </authorList>
    </citation>
    <scope>NUCLEOTIDE SEQUENCE</scope>
</reference>
<comment type="caution">
    <text evidence="2">The sequence shown here is derived from an EMBL/GenBank/DDBJ whole genome shotgun (WGS) entry which is preliminary data.</text>
</comment>
<protein>
    <submittedName>
        <fullName evidence="2">Uncharacterized protein</fullName>
    </submittedName>
</protein>
<evidence type="ECO:0000256" key="1">
    <source>
        <dbReference type="SAM" id="MobiDB-lite"/>
    </source>
</evidence>
<dbReference type="Proteomes" id="UP000784294">
    <property type="component" value="Unassembled WGS sequence"/>
</dbReference>
<accession>A0A448X4A3</accession>